<dbReference type="PIRSF" id="PIRSF004553">
    <property type="entry name" value="CHP00095"/>
    <property type="match status" value="1"/>
</dbReference>
<keyword evidence="6 8" id="KW-0808">Transferase</keyword>
<accession>A0A5D8YP53</accession>
<comment type="catalytic activity">
    <reaction evidence="7 8">
        <text>guanosine(966) in 16S rRNA + S-adenosyl-L-methionine = N(2)-methylguanosine(966) in 16S rRNA + S-adenosyl-L-homocysteine + H(+)</text>
        <dbReference type="Rhea" id="RHEA:23548"/>
        <dbReference type="Rhea" id="RHEA-COMP:10211"/>
        <dbReference type="Rhea" id="RHEA-COMP:10212"/>
        <dbReference type="ChEBI" id="CHEBI:15378"/>
        <dbReference type="ChEBI" id="CHEBI:57856"/>
        <dbReference type="ChEBI" id="CHEBI:59789"/>
        <dbReference type="ChEBI" id="CHEBI:74269"/>
        <dbReference type="ChEBI" id="CHEBI:74481"/>
        <dbReference type="EC" id="2.1.1.171"/>
    </reaction>
</comment>
<dbReference type="Pfam" id="PF03602">
    <property type="entry name" value="Cons_hypoth95"/>
    <property type="match status" value="1"/>
</dbReference>
<dbReference type="EMBL" id="VTRV01000194">
    <property type="protein sequence ID" value="TZF84160.1"/>
    <property type="molecule type" value="Genomic_DNA"/>
</dbReference>
<dbReference type="Proteomes" id="UP000323164">
    <property type="component" value="Unassembled WGS sequence"/>
</dbReference>
<evidence type="ECO:0000256" key="8">
    <source>
        <dbReference type="PIRNR" id="PIRNR004553"/>
    </source>
</evidence>
<dbReference type="InterPro" id="IPR002052">
    <property type="entry name" value="DNA_methylase_N6_adenine_CS"/>
</dbReference>
<dbReference type="NCBIfam" id="TIGR00095">
    <property type="entry name" value="16S rRNA (guanine(966)-N(2))-methyltransferase RsmD"/>
    <property type="match status" value="1"/>
</dbReference>
<name>A0A5D8YP53_9GAMM</name>
<dbReference type="GO" id="GO:0003676">
    <property type="term" value="F:nucleic acid binding"/>
    <property type="evidence" value="ECO:0007669"/>
    <property type="project" value="InterPro"/>
</dbReference>
<keyword evidence="5 8" id="KW-0489">Methyltransferase</keyword>
<comment type="caution">
    <text evidence="9">The sequence shown here is derived from an EMBL/GenBank/DDBJ whole genome shotgun (WGS) entry which is preliminary data.</text>
</comment>
<dbReference type="PANTHER" id="PTHR43542:SF1">
    <property type="entry name" value="METHYLTRANSFERASE"/>
    <property type="match status" value="1"/>
</dbReference>
<dbReference type="PROSITE" id="PS00092">
    <property type="entry name" value="N6_MTASE"/>
    <property type="match status" value="1"/>
</dbReference>
<comment type="function">
    <text evidence="1 8">Specifically methylates the guanine in position 966 of 16S rRNA in the assembled 30S particle.</text>
</comment>
<keyword evidence="8" id="KW-0949">S-adenosyl-L-methionine</keyword>
<dbReference type="AlphaFoldDB" id="A0A5D8YP53"/>
<evidence type="ECO:0000256" key="1">
    <source>
        <dbReference type="ARBA" id="ARBA00002649"/>
    </source>
</evidence>
<evidence type="ECO:0000256" key="5">
    <source>
        <dbReference type="ARBA" id="ARBA00022603"/>
    </source>
</evidence>
<evidence type="ECO:0000313" key="9">
    <source>
        <dbReference type="EMBL" id="TZF84160.1"/>
    </source>
</evidence>
<proteinExistence type="inferred from homology"/>
<evidence type="ECO:0000256" key="3">
    <source>
        <dbReference type="ARBA" id="ARBA00012141"/>
    </source>
</evidence>
<evidence type="ECO:0000256" key="2">
    <source>
        <dbReference type="ARBA" id="ARBA00005269"/>
    </source>
</evidence>
<gene>
    <name evidence="9" type="primary">rsmD</name>
    <name evidence="9" type="ORF">FW784_12855</name>
</gene>
<evidence type="ECO:0000313" key="10">
    <source>
        <dbReference type="Proteomes" id="UP000323164"/>
    </source>
</evidence>
<keyword evidence="10" id="KW-1185">Reference proteome</keyword>
<dbReference type="Gene3D" id="3.40.50.150">
    <property type="entry name" value="Vaccinia Virus protein VP39"/>
    <property type="match status" value="1"/>
</dbReference>
<dbReference type="EC" id="2.1.1.171" evidence="3 8"/>
<evidence type="ECO:0000256" key="4">
    <source>
        <dbReference type="ARBA" id="ARBA00013682"/>
    </source>
</evidence>
<organism evidence="9 10">
    <name type="scientific">Cognatilysobacter lacus</name>
    <dbReference type="NCBI Taxonomy" id="1643323"/>
    <lineage>
        <taxon>Bacteria</taxon>
        <taxon>Pseudomonadati</taxon>
        <taxon>Pseudomonadota</taxon>
        <taxon>Gammaproteobacteria</taxon>
        <taxon>Lysobacterales</taxon>
        <taxon>Lysobacteraceae</taxon>
        <taxon>Cognatilysobacter</taxon>
    </lineage>
</organism>
<comment type="similarity">
    <text evidence="2 8">Belongs to the methyltransferase superfamily. RsmD family.</text>
</comment>
<dbReference type="RefSeq" id="WP_149353732.1">
    <property type="nucleotide sequence ID" value="NZ_VTRV01000194.1"/>
</dbReference>
<evidence type="ECO:0000256" key="6">
    <source>
        <dbReference type="ARBA" id="ARBA00022679"/>
    </source>
</evidence>
<evidence type="ECO:0000256" key="7">
    <source>
        <dbReference type="ARBA" id="ARBA00048326"/>
    </source>
</evidence>
<dbReference type="PANTHER" id="PTHR43542">
    <property type="entry name" value="METHYLTRANSFERASE"/>
    <property type="match status" value="1"/>
</dbReference>
<reference evidence="9 10" key="1">
    <citation type="submission" date="2019-08" db="EMBL/GenBank/DDBJ databases">
        <title>Draft genome sequence of Lysobacter sp. UKS-15.</title>
        <authorList>
            <person name="Im W.-T."/>
        </authorList>
    </citation>
    <scope>NUCLEOTIDE SEQUENCE [LARGE SCALE GENOMIC DNA]</scope>
    <source>
        <strain evidence="9 10">UKS-15</strain>
    </source>
</reference>
<protein>
    <recommendedName>
        <fullName evidence="4 8">Ribosomal RNA small subunit methyltransferase D</fullName>
        <ecNumber evidence="3 8">2.1.1.171</ecNumber>
    </recommendedName>
</protein>
<dbReference type="SUPFAM" id="SSF53335">
    <property type="entry name" value="S-adenosyl-L-methionine-dependent methyltransferases"/>
    <property type="match status" value="1"/>
</dbReference>
<dbReference type="InterPro" id="IPR029063">
    <property type="entry name" value="SAM-dependent_MTases_sf"/>
</dbReference>
<dbReference type="GO" id="GO:0052913">
    <property type="term" value="F:16S rRNA (guanine(966)-N(2))-methyltransferase activity"/>
    <property type="evidence" value="ECO:0007669"/>
    <property type="project" value="UniProtKB-EC"/>
</dbReference>
<keyword evidence="8" id="KW-0698">rRNA processing</keyword>
<dbReference type="InterPro" id="IPR004398">
    <property type="entry name" value="RNA_MeTrfase_RsmD"/>
</dbReference>
<dbReference type="OrthoDB" id="9803017at2"/>
<dbReference type="CDD" id="cd02440">
    <property type="entry name" value="AdoMet_MTases"/>
    <property type="match status" value="1"/>
</dbReference>
<sequence>MNAPAGKIRLIGGRWRGTRLDVPSAPGLRPTADRVRETLFNWLMPYLPGSRVLDLFAGTGALGLESLSRGAAMAVLIERDAALAAALRSTLGRLEGGARGSVIHGDALAWLVRETATFDIAFVDPPFAGDLWPRVWPALSARLAPGALVHVECPVDVDPRVPTGWRPHREGRTREVRHMLYRVPAPPTAAATLDPDPAAGVPSS</sequence>